<organism evidence="1 2">
    <name type="scientific">Pedobacter africanus</name>
    <dbReference type="NCBI Taxonomy" id="151894"/>
    <lineage>
        <taxon>Bacteria</taxon>
        <taxon>Pseudomonadati</taxon>
        <taxon>Bacteroidota</taxon>
        <taxon>Sphingobacteriia</taxon>
        <taxon>Sphingobacteriales</taxon>
        <taxon>Sphingobacteriaceae</taxon>
        <taxon>Pedobacter</taxon>
    </lineage>
</organism>
<dbReference type="RefSeq" id="WP_084240111.1">
    <property type="nucleotide sequence ID" value="NZ_FWXT01000002.1"/>
</dbReference>
<gene>
    <name evidence="1" type="ORF">SAMN04488524_3324</name>
</gene>
<dbReference type="Proteomes" id="UP000192756">
    <property type="component" value="Unassembled WGS sequence"/>
</dbReference>
<dbReference type="EMBL" id="FWXT01000002">
    <property type="protein sequence ID" value="SMC89453.1"/>
    <property type="molecule type" value="Genomic_DNA"/>
</dbReference>
<protein>
    <submittedName>
        <fullName evidence="1">Uncharacterized protein</fullName>
    </submittedName>
</protein>
<proteinExistence type="predicted"/>
<name>A0A1W2CW43_9SPHI</name>
<sequence>MFVFPKGVAATPFQASLFNEKLAEIAKVHQLFFQSDSQPGALTSYLRCFAQEGKIHFHIKEGLPIEIAKDCRSAFHSIFG</sequence>
<dbReference type="OrthoDB" id="767343at2"/>
<keyword evidence="2" id="KW-1185">Reference proteome</keyword>
<evidence type="ECO:0000313" key="1">
    <source>
        <dbReference type="EMBL" id="SMC89453.1"/>
    </source>
</evidence>
<accession>A0A1W2CW43</accession>
<dbReference type="STRING" id="151894.SAMN04488524_3324"/>
<dbReference type="AlphaFoldDB" id="A0A1W2CW43"/>
<reference evidence="2" key="1">
    <citation type="submission" date="2017-04" db="EMBL/GenBank/DDBJ databases">
        <authorList>
            <person name="Varghese N."/>
            <person name="Submissions S."/>
        </authorList>
    </citation>
    <scope>NUCLEOTIDE SEQUENCE [LARGE SCALE GENOMIC DNA]</scope>
    <source>
        <strain evidence="2">DSM 12126</strain>
    </source>
</reference>
<evidence type="ECO:0000313" key="2">
    <source>
        <dbReference type="Proteomes" id="UP000192756"/>
    </source>
</evidence>